<dbReference type="AlphaFoldDB" id="A0A4V0YYE4"/>
<accession>A0A4V0YYE4</accession>
<evidence type="ECO:0000313" key="2">
    <source>
        <dbReference type="Proteomes" id="UP000290365"/>
    </source>
</evidence>
<name>A0A4V0YYE4_KTERU</name>
<keyword evidence="2" id="KW-1185">Reference proteome</keyword>
<protein>
    <submittedName>
        <fullName evidence="1">Uncharacterized protein</fullName>
    </submittedName>
</protein>
<reference evidence="1 2" key="1">
    <citation type="submission" date="2019-01" db="EMBL/GenBank/DDBJ databases">
        <title>Ktedonosporobacter rubrisoli SCAWS-G2.</title>
        <authorList>
            <person name="Huang Y."/>
            <person name="Yan B."/>
        </authorList>
    </citation>
    <scope>NUCLEOTIDE SEQUENCE [LARGE SCALE GENOMIC DNA]</scope>
    <source>
        <strain evidence="1 2">SCAWS-G2</strain>
    </source>
</reference>
<proteinExistence type="predicted"/>
<dbReference type="RefSeq" id="WP_129886527.1">
    <property type="nucleotide sequence ID" value="NZ_CP035758.1"/>
</dbReference>
<gene>
    <name evidence="1" type="ORF">EPA93_07880</name>
</gene>
<dbReference type="EMBL" id="CP035758">
    <property type="protein sequence ID" value="QBD75931.1"/>
    <property type="molecule type" value="Genomic_DNA"/>
</dbReference>
<organism evidence="1 2">
    <name type="scientific">Ktedonosporobacter rubrisoli</name>
    <dbReference type="NCBI Taxonomy" id="2509675"/>
    <lineage>
        <taxon>Bacteria</taxon>
        <taxon>Bacillati</taxon>
        <taxon>Chloroflexota</taxon>
        <taxon>Ktedonobacteria</taxon>
        <taxon>Ktedonobacterales</taxon>
        <taxon>Ktedonosporobacteraceae</taxon>
        <taxon>Ktedonosporobacter</taxon>
    </lineage>
</organism>
<dbReference type="KEGG" id="kbs:EPA93_07880"/>
<sequence length="76" mass="8264">MTAWPALQNRWHDRLPHLASQVLTLNGSIDILGGAAGAGVGGRIVSTSRSRPWCGQEVRSRLRPFCFSYSAKGVIK</sequence>
<evidence type="ECO:0000313" key="1">
    <source>
        <dbReference type="EMBL" id="QBD75931.1"/>
    </source>
</evidence>
<dbReference type="Proteomes" id="UP000290365">
    <property type="component" value="Chromosome"/>
</dbReference>